<gene>
    <name evidence="3" type="ORF">NDU88_004028</name>
</gene>
<comment type="caution">
    <text evidence="3">The sequence shown here is derived from an EMBL/GenBank/DDBJ whole genome shotgun (WGS) entry which is preliminary data.</text>
</comment>
<proteinExistence type="predicted"/>
<keyword evidence="4" id="KW-1185">Reference proteome</keyword>
<feature type="compositionally biased region" description="Basic and acidic residues" evidence="2">
    <location>
        <begin position="20"/>
        <end position="34"/>
    </location>
</feature>
<dbReference type="AlphaFoldDB" id="A0AAV7T8E8"/>
<evidence type="ECO:0000256" key="1">
    <source>
        <dbReference type="SAM" id="Coils"/>
    </source>
</evidence>
<dbReference type="Gene3D" id="3.30.70.1820">
    <property type="entry name" value="L1 transposable element, RRM domain"/>
    <property type="match status" value="1"/>
</dbReference>
<protein>
    <submittedName>
        <fullName evidence="3">Uncharacterized protein</fullName>
    </submittedName>
</protein>
<reference evidence="3" key="1">
    <citation type="journal article" date="2022" name="bioRxiv">
        <title>Sequencing and chromosome-scale assembly of the giantPleurodeles waltlgenome.</title>
        <authorList>
            <person name="Brown T."/>
            <person name="Elewa A."/>
            <person name="Iarovenko S."/>
            <person name="Subramanian E."/>
            <person name="Araus A.J."/>
            <person name="Petzold A."/>
            <person name="Susuki M."/>
            <person name="Suzuki K.-i.T."/>
            <person name="Hayashi T."/>
            <person name="Toyoda A."/>
            <person name="Oliveira C."/>
            <person name="Osipova E."/>
            <person name="Leigh N.D."/>
            <person name="Simon A."/>
            <person name="Yun M.H."/>
        </authorList>
    </citation>
    <scope>NUCLEOTIDE SEQUENCE</scope>
    <source>
        <strain evidence="3">20211129_DDA</strain>
        <tissue evidence="3">Liver</tissue>
    </source>
</reference>
<evidence type="ECO:0000313" key="4">
    <source>
        <dbReference type="Proteomes" id="UP001066276"/>
    </source>
</evidence>
<evidence type="ECO:0000256" key="2">
    <source>
        <dbReference type="SAM" id="MobiDB-lite"/>
    </source>
</evidence>
<sequence>MSTRACNMGKTHKNQAKLQFDQRRSQTPTEDRTETGISGGTDMPPGEQPELRQILTAMQQSLTKIDCKIDSLSFRMDRMVERLDKQAERLHQSERHISEVEGGQSTMSTGQAKMGKELAALQAKVDDLEARSTRNNLRTLGIAESTAIDNMEGYIERLLVQLLGWDTFSSLFMVERVHRSLTTRPPLGAPLRPIIPKLLNYIDRDAALRRARELKTLQHDDLTLPRLHTTMTRGLMAIHHRKKAAARSALGIPYVMPSKATSDGGWQAAPLHRP</sequence>
<name>A0AAV7T8E8_PLEWA</name>
<accession>A0AAV7T8E8</accession>
<evidence type="ECO:0000313" key="3">
    <source>
        <dbReference type="EMBL" id="KAJ1172178.1"/>
    </source>
</evidence>
<feature type="coiled-coil region" evidence="1">
    <location>
        <begin position="76"/>
        <end position="131"/>
    </location>
</feature>
<dbReference type="EMBL" id="JANPWB010000007">
    <property type="protein sequence ID" value="KAJ1172178.1"/>
    <property type="molecule type" value="Genomic_DNA"/>
</dbReference>
<dbReference type="PANTHER" id="PTHR11505">
    <property type="entry name" value="L1 TRANSPOSABLE ELEMENT-RELATED"/>
    <property type="match status" value="1"/>
</dbReference>
<feature type="region of interest" description="Disordered" evidence="2">
    <location>
        <begin position="1"/>
        <end position="48"/>
    </location>
</feature>
<keyword evidence="1" id="KW-0175">Coiled coil</keyword>
<dbReference type="Proteomes" id="UP001066276">
    <property type="component" value="Chromosome 4_1"/>
</dbReference>
<organism evidence="3 4">
    <name type="scientific">Pleurodeles waltl</name>
    <name type="common">Iberian ribbed newt</name>
    <dbReference type="NCBI Taxonomy" id="8319"/>
    <lineage>
        <taxon>Eukaryota</taxon>
        <taxon>Metazoa</taxon>
        <taxon>Chordata</taxon>
        <taxon>Craniata</taxon>
        <taxon>Vertebrata</taxon>
        <taxon>Euteleostomi</taxon>
        <taxon>Amphibia</taxon>
        <taxon>Batrachia</taxon>
        <taxon>Caudata</taxon>
        <taxon>Salamandroidea</taxon>
        <taxon>Salamandridae</taxon>
        <taxon>Pleurodelinae</taxon>
        <taxon>Pleurodeles</taxon>
    </lineage>
</organism>
<dbReference type="InterPro" id="IPR004244">
    <property type="entry name" value="Transposase_22"/>
</dbReference>